<keyword evidence="11" id="KW-1185">Reference proteome</keyword>
<evidence type="ECO:0000259" key="8">
    <source>
        <dbReference type="PROSITE" id="PS50158"/>
    </source>
</evidence>
<dbReference type="GO" id="GO:0061630">
    <property type="term" value="F:ubiquitin protein ligase activity"/>
    <property type="evidence" value="ECO:0007669"/>
    <property type="project" value="InterPro"/>
</dbReference>
<dbReference type="Pfam" id="PF13696">
    <property type="entry name" value="zf-CCHC_2"/>
    <property type="match status" value="1"/>
</dbReference>
<dbReference type="PANTHER" id="PTHR15439">
    <property type="entry name" value="RETINOBLASTOMA-BINDING PROTEIN 6"/>
    <property type="match status" value="1"/>
</dbReference>
<dbReference type="InterPro" id="IPR013083">
    <property type="entry name" value="Znf_RING/FYVE/PHD"/>
</dbReference>
<dbReference type="EMBL" id="AZGZ01000016">
    <property type="protein sequence ID" value="KZZ90659.1"/>
    <property type="molecule type" value="Genomic_DNA"/>
</dbReference>
<dbReference type="Pfam" id="PF08783">
    <property type="entry name" value="DWNN"/>
    <property type="match status" value="1"/>
</dbReference>
<organism evidence="10 11">
    <name type="scientific">Ascosphaera apis ARSEF 7405</name>
    <dbReference type="NCBI Taxonomy" id="392613"/>
    <lineage>
        <taxon>Eukaryota</taxon>
        <taxon>Fungi</taxon>
        <taxon>Dikarya</taxon>
        <taxon>Ascomycota</taxon>
        <taxon>Pezizomycotina</taxon>
        <taxon>Eurotiomycetes</taxon>
        <taxon>Eurotiomycetidae</taxon>
        <taxon>Onygenales</taxon>
        <taxon>Ascosphaeraceae</taxon>
        <taxon>Ascosphaera</taxon>
    </lineage>
</organism>
<feature type="compositionally biased region" description="Low complexity" evidence="7">
    <location>
        <begin position="107"/>
        <end position="117"/>
    </location>
</feature>
<dbReference type="PANTHER" id="PTHR15439:SF0">
    <property type="entry name" value="CELL DIVISION CYCLE AND APOPTOSIS REGULATOR PROTEIN 1-RELATED"/>
    <property type="match status" value="1"/>
</dbReference>
<gene>
    <name evidence="10" type="ORF">AAP_03754</name>
</gene>
<feature type="region of interest" description="Disordered" evidence="7">
    <location>
        <begin position="104"/>
        <end position="134"/>
    </location>
</feature>
<evidence type="ECO:0000256" key="1">
    <source>
        <dbReference type="ARBA" id="ARBA00004123"/>
    </source>
</evidence>
<dbReference type="VEuPathDB" id="FungiDB:AAP_03754"/>
<dbReference type="AlphaFoldDB" id="A0A167XZ83"/>
<sequence length="706" mass="77319">MASSVHFKFKSQKEFSRVAFDGTGISVFELKREVINQSKLGDGVDFELAIYNAETGEEYEDDTALVPRTTRVLVRRLPASRPGKGGAARYVSGRMPINAKSNAKIESSAPGGNDAAPAPAPSAPAPQEIGSAQSEEDKIKALLNLQEDQWKVQQEEMANATPVMMGRGRGKPANVPDHPPPPGYVCYRCREKGHWIQACPTNDDPNFDGRYRVKRSTGIPRSLQKQVDRPDNAESVTEDSKVSGVMVNADGDFVIAQPDKASWELYQEKAKAAAAAASEAAAVESSKEVEARGLQCPIDKKMFLQPTQTPCCGRTYCNDCITNALIDSDFVCPNCGSEEVLLDDLTPNKEIVEKIKVYESEKEELKKRAQERGEEMENQQVSYTADPATPVSESAKTPVAAPAPNGTTSAQSPTQASAKSPVRSPNSADSETLAAPSDRSTESKKRSATTDEDDGHDERESRSPANAKRPKLDETKSDESQQPQQQQQQQQQNIAVTEERRQSQISSSTNEKAPAPPSQGSTQNLMPTTGPSTQMPQQMPTPNSFASMPYTQAPFGVPFNGMPNFPGMPGMPFPGGPMSMPGFMPGMEAPEGMWNMPNMPNMPFNQPNGSFPNMPSFPNPMMGGFMNGFPNNMAPPVSMGENFMNQPPQNNFYQQQNQMGNFANQQRNAYGASSKEEEQPYLRQPVNPHRHQGRQKRLRPTDFREL</sequence>
<evidence type="ECO:0000313" key="11">
    <source>
        <dbReference type="Proteomes" id="UP000242877"/>
    </source>
</evidence>
<protein>
    <submittedName>
        <fullName evidence="10">DWNN domain protein</fullName>
    </submittedName>
</protein>
<dbReference type="SMART" id="SM01180">
    <property type="entry name" value="DWNN"/>
    <property type="match status" value="1"/>
</dbReference>
<reference evidence="10 11" key="1">
    <citation type="journal article" date="2016" name="Genome Biol. Evol.">
        <title>Divergent and convergent evolution of fungal pathogenicity.</title>
        <authorList>
            <person name="Shang Y."/>
            <person name="Xiao G."/>
            <person name="Zheng P."/>
            <person name="Cen K."/>
            <person name="Zhan S."/>
            <person name="Wang C."/>
        </authorList>
    </citation>
    <scope>NUCLEOTIDE SEQUENCE [LARGE SCALE GENOMIC DNA]</scope>
    <source>
        <strain evidence="10 11">ARSEF 7405</strain>
    </source>
</reference>
<dbReference type="OrthoDB" id="106784at2759"/>
<dbReference type="InterPro" id="IPR001878">
    <property type="entry name" value="Znf_CCHC"/>
</dbReference>
<dbReference type="GO" id="GO:0008270">
    <property type="term" value="F:zinc ion binding"/>
    <property type="evidence" value="ECO:0007669"/>
    <property type="project" value="UniProtKB-KW"/>
</dbReference>
<proteinExistence type="predicted"/>
<evidence type="ECO:0000313" key="10">
    <source>
        <dbReference type="EMBL" id="KZZ90659.1"/>
    </source>
</evidence>
<feature type="compositionally biased region" description="Basic and acidic residues" evidence="7">
    <location>
        <begin position="366"/>
        <end position="375"/>
    </location>
</feature>
<keyword evidence="4" id="KW-0862">Zinc</keyword>
<name>A0A167XZ83_9EURO</name>
<feature type="domain" description="CCHC-type" evidence="8">
    <location>
        <begin position="186"/>
        <end position="200"/>
    </location>
</feature>
<dbReference type="GO" id="GO:0006511">
    <property type="term" value="P:ubiquitin-dependent protein catabolic process"/>
    <property type="evidence" value="ECO:0007669"/>
    <property type="project" value="TreeGrafter"/>
</dbReference>
<evidence type="ECO:0000256" key="7">
    <source>
        <dbReference type="SAM" id="MobiDB-lite"/>
    </source>
</evidence>
<dbReference type="GO" id="GO:0005634">
    <property type="term" value="C:nucleus"/>
    <property type="evidence" value="ECO:0007669"/>
    <property type="project" value="UniProtKB-SubCell"/>
</dbReference>
<dbReference type="SUPFAM" id="SSF57850">
    <property type="entry name" value="RING/U-box"/>
    <property type="match status" value="1"/>
</dbReference>
<dbReference type="GO" id="GO:0003676">
    <property type="term" value="F:nucleic acid binding"/>
    <property type="evidence" value="ECO:0007669"/>
    <property type="project" value="InterPro"/>
</dbReference>
<comment type="caution">
    <text evidence="10">The sequence shown here is derived from an EMBL/GenBank/DDBJ whole genome shotgun (WGS) entry which is preliminary data.</text>
</comment>
<dbReference type="SUPFAM" id="SSF57756">
    <property type="entry name" value="Retrovirus zinc finger-like domains"/>
    <property type="match status" value="1"/>
</dbReference>
<dbReference type="Gene3D" id="4.10.60.10">
    <property type="entry name" value="Zinc finger, CCHC-type"/>
    <property type="match status" value="1"/>
</dbReference>
<dbReference type="InterPro" id="IPR014891">
    <property type="entry name" value="DWNN_domain"/>
</dbReference>
<comment type="subcellular location">
    <subcellularLocation>
        <location evidence="1">Nucleus</location>
    </subcellularLocation>
</comment>
<evidence type="ECO:0000256" key="3">
    <source>
        <dbReference type="ARBA" id="ARBA00022771"/>
    </source>
</evidence>
<feature type="region of interest" description="Disordered" evidence="7">
    <location>
        <begin position="217"/>
        <end position="239"/>
    </location>
</feature>
<keyword evidence="2" id="KW-0479">Metal-binding</keyword>
<keyword evidence="5" id="KW-0539">Nucleus</keyword>
<feature type="domain" description="DWNN" evidence="9">
    <location>
        <begin position="5"/>
        <end position="78"/>
    </location>
</feature>
<dbReference type="PROSITE" id="PS50158">
    <property type="entry name" value="ZF_CCHC"/>
    <property type="match status" value="1"/>
</dbReference>
<keyword evidence="3 6" id="KW-0863">Zinc-finger</keyword>
<evidence type="ECO:0000259" key="9">
    <source>
        <dbReference type="PROSITE" id="PS51282"/>
    </source>
</evidence>
<dbReference type="PROSITE" id="PS51282">
    <property type="entry name" value="DWNN"/>
    <property type="match status" value="1"/>
</dbReference>
<dbReference type="InterPro" id="IPR025829">
    <property type="entry name" value="Zn_knuckle_CX2CX3GHX4C"/>
</dbReference>
<feature type="compositionally biased region" description="Low complexity" evidence="7">
    <location>
        <begin position="526"/>
        <end position="540"/>
    </location>
</feature>
<feature type="compositionally biased region" description="Polar residues" evidence="7">
    <location>
        <begin position="405"/>
        <end position="430"/>
    </location>
</feature>
<dbReference type="Gene3D" id="3.30.40.10">
    <property type="entry name" value="Zinc/RING finger domain, C3HC4 (zinc finger)"/>
    <property type="match status" value="1"/>
</dbReference>
<dbReference type="GO" id="GO:0006397">
    <property type="term" value="P:mRNA processing"/>
    <property type="evidence" value="ECO:0007669"/>
    <property type="project" value="InterPro"/>
</dbReference>
<dbReference type="InterPro" id="IPR036875">
    <property type="entry name" value="Znf_CCHC_sf"/>
</dbReference>
<evidence type="ECO:0000256" key="2">
    <source>
        <dbReference type="ARBA" id="ARBA00022723"/>
    </source>
</evidence>
<feature type="region of interest" description="Disordered" evidence="7">
    <location>
        <begin position="660"/>
        <end position="706"/>
    </location>
</feature>
<dbReference type="Gene3D" id="3.10.20.90">
    <property type="entry name" value="Phosphatidylinositol 3-kinase Catalytic Subunit, Chain A, domain 1"/>
    <property type="match status" value="1"/>
</dbReference>
<feature type="compositionally biased region" description="Low complexity" evidence="7">
    <location>
        <begin position="481"/>
        <end position="492"/>
    </location>
</feature>
<dbReference type="InterPro" id="IPR033489">
    <property type="entry name" value="RBBP6"/>
</dbReference>
<accession>A0A167XZ83</accession>
<dbReference type="CDD" id="cd16620">
    <property type="entry name" value="vRING-HC-C4C4_RBBP6"/>
    <property type="match status" value="1"/>
</dbReference>
<feature type="compositionally biased region" description="Basic residues" evidence="7">
    <location>
        <begin position="688"/>
        <end position="698"/>
    </location>
</feature>
<feature type="region of interest" description="Disordered" evidence="7">
    <location>
        <begin position="366"/>
        <end position="540"/>
    </location>
</feature>
<feature type="compositionally biased region" description="Basic and acidic residues" evidence="7">
    <location>
        <begin position="439"/>
        <end position="449"/>
    </location>
</feature>
<dbReference type="Proteomes" id="UP000242877">
    <property type="component" value="Unassembled WGS sequence"/>
</dbReference>
<evidence type="ECO:0000256" key="4">
    <source>
        <dbReference type="ARBA" id="ARBA00022833"/>
    </source>
</evidence>
<feature type="compositionally biased region" description="Basic and acidic residues" evidence="7">
    <location>
        <begin position="470"/>
        <end position="479"/>
    </location>
</feature>
<dbReference type="GO" id="GO:0016567">
    <property type="term" value="P:protein ubiquitination"/>
    <property type="evidence" value="ECO:0007669"/>
    <property type="project" value="InterPro"/>
</dbReference>
<evidence type="ECO:0000256" key="6">
    <source>
        <dbReference type="PROSITE-ProRule" id="PRU00047"/>
    </source>
</evidence>
<evidence type="ECO:0000256" key="5">
    <source>
        <dbReference type="ARBA" id="ARBA00023242"/>
    </source>
</evidence>